<accession>A0A2A6DZG0</accession>
<evidence type="ECO:0000313" key="3">
    <source>
        <dbReference type="Proteomes" id="UP000243688"/>
    </source>
</evidence>
<organism evidence="2 3">
    <name type="scientific">Candidatus Reconcilbacillus cellulovorans</name>
    <dbReference type="NCBI Taxonomy" id="1906605"/>
    <lineage>
        <taxon>Bacteria</taxon>
        <taxon>Bacillati</taxon>
        <taxon>Bacillota</taxon>
        <taxon>Bacilli</taxon>
        <taxon>Bacillales</taxon>
        <taxon>Paenibacillaceae</taxon>
        <taxon>Candidatus Reconcilbacillus</taxon>
    </lineage>
</organism>
<dbReference type="Proteomes" id="UP000243688">
    <property type="component" value="Unassembled WGS sequence"/>
</dbReference>
<sequence>MADPILWVHGWGMSPDVWADLAISHFPGRRHVFVSYADCRTVDDLRRVVPRALGSGLGGSESWTVVGWSLGGMLALEAGMDVGGGSAGAEIVRVERLAVVAAPLRFVRDGPKAPGWPERVLRRMMERLGREPERVVAEFRQAMLADGERGDPAATRLLGAKADFSPEGLRAGLTYLLEADLRGRWAQWRRRTSRSPRILWLHGEADPIVPVESLAFLSPEECVLLPGAGHAPFATAEAAFFKALKEFIG</sequence>
<dbReference type="Gene3D" id="3.40.50.1820">
    <property type="entry name" value="alpha/beta hydrolase"/>
    <property type="match status" value="1"/>
</dbReference>
<dbReference type="InterPro" id="IPR029058">
    <property type="entry name" value="AB_hydrolase_fold"/>
</dbReference>
<comment type="caution">
    <text evidence="2">The sequence shown here is derived from an EMBL/GenBank/DDBJ whole genome shotgun (WGS) entry which is preliminary data.</text>
</comment>
<evidence type="ECO:0000313" key="2">
    <source>
        <dbReference type="EMBL" id="PDO09939.1"/>
    </source>
</evidence>
<dbReference type="InterPro" id="IPR000073">
    <property type="entry name" value="AB_hydrolase_1"/>
</dbReference>
<dbReference type="Pfam" id="PF12697">
    <property type="entry name" value="Abhydrolase_6"/>
    <property type="match status" value="1"/>
</dbReference>
<name>A0A2A6DZG0_9BACL</name>
<feature type="domain" description="AB hydrolase-1" evidence="1">
    <location>
        <begin position="5"/>
        <end position="241"/>
    </location>
</feature>
<protein>
    <recommendedName>
        <fullName evidence="1">AB hydrolase-1 domain-containing protein</fullName>
    </recommendedName>
</protein>
<dbReference type="SUPFAM" id="SSF53474">
    <property type="entry name" value="alpha/beta-Hydrolases"/>
    <property type="match status" value="1"/>
</dbReference>
<dbReference type="EMBL" id="MOXJ01000023">
    <property type="protein sequence ID" value="PDO09939.1"/>
    <property type="molecule type" value="Genomic_DNA"/>
</dbReference>
<dbReference type="AlphaFoldDB" id="A0A2A6DZG0"/>
<proteinExistence type="predicted"/>
<reference evidence="2 3" key="1">
    <citation type="submission" date="2016-12" db="EMBL/GenBank/DDBJ databases">
        <title>Candidatus Reconcilibacillus cellulovorans genome.</title>
        <authorList>
            <person name="Kolinko S."/>
            <person name="Wu Y.-W."/>
            <person name="Tachea F."/>
            <person name="Denzel E."/>
            <person name="Hiras J."/>
            <person name="Baecker N."/>
            <person name="Chan L.J."/>
            <person name="Eichorst S.A."/>
            <person name="Frey D."/>
            <person name="Adams P.D."/>
            <person name="Pray T."/>
            <person name="Tanjore D."/>
            <person name="Petzold C.J."/>
            <person name="Gladden J.M."/>
            <person name="Simmons B.A."/>
            <person name="Singer S.W."/>
        </authorList>
    </citation>
    <scope>NUCLEOTIDE SEQUENCE [LARGE SCALE GENOMIC DNA]</scope>
    <source>
        <strain evidence="2">JTherm</strain>
    </source>
</reference>
<gene>
    <name evidence="2" type="ORF">BLM47_09855</name>
</gene>
<evidence type="ECO:0000259" key="1">
    <source>
        <dbReference type="Pfam" id="PF12697"/>
    </source>
</evidence>